<feature type="region of interest" description="Disordered" evidence="13">
    <location>
        <begin position="923"/>
        <end position="958"/>
    </location>
</feature>
<feature type="transmembrane region" description="Helical" evidence="14">
    <location>
        <begin position="1544"/>
        <end position="1568"/>
    </location>
</feature>
<dbReference type="Gene3D" id="1.10.287.70">
    <property type="match status" value="4"/>
</dbReference>
<dbReference type="PANTHER" id="PTHR10037">
    <property type="entry name" value="VOLTAGE-GATED CATION CHANNEL CALCIUM AND SODIUM"/>
    <property type="match status" value="1"/>
</dbReference>
<evidence type="ECO:0000256" key="12">
    <source>
        <dbReference type="RuleBase" id="RU003808"/>
    </source>
</evidence>
<evidence type="ECO:0000256" key="13">
    <source>
        <dbReference type="SAM" id="MobiDB-lite"/>
    </source>
</evidence>
<dbReference type="FunFam" id="1.20.120.350:FF:000009">
    <property type="entry name" value="Voltage-dependent T-type calcium channel subunit alpha"/>
    <property type="match status" value="1"/>
</dbReference>
<feature type="transmembrane region" description="Helical" evidence="14">
    <location>
        <begin position="400"/>
        <end position="421"/>
    </location>
</feature>
<keyword evidence="8 14" id="KW-0472">Membrane</keyword>
<sequence>MAPRLAVRVKKKKRTKRNLDALESIGDLKDTNAPDKPSMFEALTGGEAQQEEPEFLPSEEVHEVSKQNRRTSLVDVIGKPFAASERSLIMARHRRKSILRDAQPRSCMYFSVGHPVRQHCLTVMAYPAFDRFILLLIVANSVCLAVEDPLSDTPHPVLEQLELVFNILFTIEMTIKMIGLGLWGSKSAYWSDGWNRMDSFVVFMGWLPTILSLFMGDGGSEGANFTAIRVVRILKVLKTIQRVEGVRKLVTALLSSLPLLMNVGNLLGFMFFVFGIFGLQLFMTSVRQKCFYKDDSIDFIADPLAPWKRVSSDDWEVCGLPTQGAAYTRCGEDEICSSHTPLGIDGAVLSAAWNQAPEGNIGFDNIFMSFLTILTTMSLEGWIDVMNVAWDTTGFIAVPYFIAIVVFGSLFAINLVVAVIYEAYTQSARTEQPEDDVPIEITMMDLAKKEREDEKKRLKALQWQGENADRWRKDKVVLTPESSMPYSFYAHFRDRCYDLSTDDNFGAFITFSILLNTLFMSMEFHGASEGHRYVLEVANMVFTILFTVEMAIKLVGMGICNYSHDGYNKFDAFIVIFSWVEHKLLSGGGFSSLRTFRLLRVLRTLKLAKSWHSLNQLIVTIVRSIPGLANFGLILLLFLFIYALFGMQFYGGEFTEANGFDQRPRAHFDNLAMSLLTVFQVVTGENWNDVLYDCMRVNGAIGAVYASSMFCFGNYIVLNLFLAILLDNFQQAGGEAKKTFYEEMERQNDVKLAMSRFKTMIISIGMACIPRALRTCKCFRKRNAMEDEESRVKAEELGKDGTREGEEEGEGQGEGLKPEGVSVSVVEDEADKDEEGGERRGSKVKKDTVAASTIDTEKSKERRNSSFGVLSRRVSAWFTGENNKERVEAAAMAERERAMTDQLVLMEERDVAKQKKKEIKRAISMGSSSLNNQDDGALDHDDGTDSESESGSESEDEVLTGLAASQFHAHYPPKNVRKDELSSFVLDSAYQCLLKIHTNVLQLYKSSDPNISDEEGRDDSSTGEPSLLLTNSVRASVFTEASGQEDGVEMVEMNSGNSAKSEPTDVTKSGGLLSKRHENINLESARHEAMMDEELKNEFRIMRNFMKLFERSVDVRTRRLNARTFMDSFTGEEIKLFLLTNEVVRDYQTAEKCAQMLLEIGFLNLSIPPKKQKKADDDEQMEINNKGPVVIDGSVETSSNQQEIDIMYRSRGASVLAMEWEGDSMVFGSNLGRLYTIGNITPSAVSLMNPTNIQKIRKVTRKKKQRQEKLDLILKNEVTIFCLHRNNSLRAWCAKIVCEPLFDKIILALIFISSINLALDEPHVAEEKGNLYNYLYYTDFIMTFLFVIEMLLKIVSMGFFFGPGAYLKVSWNKLDFVIVLVSIAGIALSGKVDLAFLKSLRAMRGLRPLRMVSRAPSLKVVVNAIFIALPACVNVVLVVLLCFLVFSIVGSTFFSGLFYYCAGDGDIDKYGLDRVDCIGNFTDSSGLVVDREWVRFSYHFDSVPRAMTTLFEIASLEMWPDIMSAARDVTSVDKHPTIDASLGYAFFFVIFVFIGSFFVINLFVGVVINKFSQVKAEGDHESLFLSKEQQEWVKAQKAIMNSRVAIRYKSPLELSGIKSLEDAGAFLVFRNKVFNLVNTQRFDGAIMTTILVSILSMAMPYHSMSKGYEMGLFYVDFVWNGIFFMEMLLKWIGLNLWQYWRSNWNRFDCFIVMCSIADMIASATGIDVGVDIKILRVLRIARMVRLLRHNKPLMNIFIALWTSLPSLGNVGSVLLLCLYVYAVMGMNLFSDVTVDKVEGLEFISSRINFSTFGYSMLTLFRTSTGESWNGIMHELEAEGHLVAIPYFVSFVVMGTFIMLNLFIAVILENFADAQSVSDTDKNFSYEHIEQFSKVWADLDTEKDYFIESFKLVNLMYRLEPPMGLKGMDHLVTRYAHEMSLTTGTEGTKKKHVIQHIRDLCIRRDQYGQVFFLDVMSAMARKGFGLDAVNLAELDSLSFDQINKNLMANIKPELRKKLDAMDKTLVLCDLTDEFNAASVIQCMWKGKVTRREFYNRVAAEGNWSKRLDHMYTETLKVWKEGSDLAALEAMEREKRKKEAEETGRMSPEEELEGLLTEADEHLERMSKETGRRSSILDLFGLSPSNKETLKKEKETKRFQNL</sequence>
<dbReference type="PROSITE" id="PS50096">
    <property type="entry name" value="IQ"/>
    <property type="match status" value="1"/>
</dbReference>
<feature type="region of interest" description="Disordered" evidence="13">
    <location>
        <begin position="789"/>
        <end position="866"/>
    </location>
</feature>
<dbReference type="SUPFAM" id="SSF81324">
    <property type="entry name" value="Voltage-gated potassium channels"/>
    <property type="match status" value="4"/>
</dbReference>
<evidence type="ECO:0000256" key="8">
    <source>
        <dbReference type="ARBA" id="ARBA00023136"/>
    </source>
</evidence>
<dbReference type="InterPro" id="IPR036388">
    <property type="entry name" value="WH-like_DNA-bd_sf"/>
</dbReference>
<proteinExistence type="inferred from homology"/>
<dbReference type="InterPro" id="IPR002077">
    <property type="entry name" value="VDCCAlpha1"/>
</dbReference>
<feature type="compositionally biased region" description="Basic residues" evidence="13">
    <location>
        <begin position="7"/>
        <end position="16"/>
    </location>
</feature>
<evidence type="ECO:0000256" key="5">
    <source>
        <dbReference type="ARBA" id="ARBA00022882"/>
    </source>
</evidence>
<dbReference type="GO" id="GO:0005891">
    <property type="term" value="C:voltage-gated calcium channel complex"/>
    <property type="evidence" value="ECO:0007669"/>
    <property type="project" value="InterPro"/>
</dbReference>
<feature type="transmembrane region" description="Helical" evidence="14">
    <location>
        <begin position="1673"/>
        <end position="1698"/>
    </location>
</feature>
<feature type="transmembrane region" description="Helical" evidence="14">
    <location>
        <begin position="197"/>
        <end position="215"/>
    </location>
</feature>
<dbReference type="GO" id="GO:0005245">
    <property type="term" value="F:voltage-gated calcium channel activity"/>
    <property type="evidence" value="ECO:0007669"/>
    <property type="project" value="InterPro"/>
</dbReference>
<feature type="binding site" evidence="11">
    <location>
        <position position="380"/>
    </location>
    <ligand>
        <name>Ca(2+)</name>
        <dbReference type="ChEBI" id="CHEBI:29108"/>
    </ligand>
</feature>
<dbReference type="Pfam" id="PF00520">
    <property type="entry name" value="Ion_trans"/>
    <property type="match status" value="4"/>
</dbReference>
<feature type="transmembrane region" description="Helical" evidence="14">
    <location>
        <begin position="263"/>
        <end position="283"/>
    </location>
</feature>
<feature type="compositionally biased region" description="Basic and acidic residues" evidence="13">
    <location>
        <begin position="790"/>
        <end position="804"/>
    </location>
</feature>
<evidence type="ECO:0000256" key="9">
    <source>
        <dbReference type="ARBA" id="ARBA00023180"/>
    </source>
</evidence>
<comment type="similarity">
    <text evidence="12">Belongs to the calcium channel alpha-1 subunit (TC 1.A.1.11) family.</text>
</comment>
<dbReference type="GO" id="GO:0005248">
    <property type="term" value="F:voltage-gated sodium channel activity"/>
    <property type="evidence" value="ECO:0007669"/>
    <property type="project" value="TreeGrafter"/>
</dbReference>
<gene>
    <name evidence="16" type="ORF">TrCOL_g13838</name>
</gene>
<dbReference type="Proteomes" id="UP001165065">
    <property type="component" value="Unassembled WGS sequence"/>
</dbReference>
<organism evidence="16 17">
    <name type="scientific">Triparma columacea</name>
    <dbReference type="NCBI Taxonomy" id="722753"/>
    <lineage>
        <taxon>Eukaryota</taxon>
        <taxon>Sar</taxon>
        <taxon>Stramenopiles</taxon>
        <taxon>Ochrophyta</taxon>
        <taxon>Bolidophyceae</taxon>
        <taxon>Parmales</taxon>
        <taxon>Triparmaceae</taxon>
        <taxon>Triparma</taxon>
    </lineage>
</organism>
<keyword evidence="6 14" id="KW-1133">Transmembrane helix</keyword>
<keyword evidence="12" id="KW-0109">Calcium transport</keyword>
<evidence type="ECO:0000259" key="15">
    <source>
        <dbReference type="PROSITE" id="PS50186"/>
    </source>
</evidence>
<dbReference type="Gene3D" id="1.20.120.350">
    <property type="entry name" value="Voltage-gated potassium channels. Chain C"/>
    <property type="match status" value="4"/>
</dbReference>
<feature type="transmembrane region" description="Helical" evidence="14">
    <location>
        <begin position="533"/>
        <end position="552"/>
    </location>
</feature>
<dbReference type="InterPro" id="IPR005821">
    <property type="entry name" value="Ion_trans_dom"/>
</dbReference>
<feature type="region of interest" description="Disordered" evidence="13">
    <location>
        <begin position="2091"/>
        <end position="2113"/>
    </location>
</feature>
<evidence type="ECO:0000256" key="11">
    <source>
        <dbReference type="PIRSR" id="PIRSR602077-1"/>
    </source>
</evidence>
<keyword evidence="17" id="KW-1185">Reference proteome</keyword>
<feature type="transmembrane region" description="Helical" evidence="14">
    <location>
        <begin position="1841"/>
        <end position="1867"/>
    </location>
</feature>
<dbReference type="InterPro" id="IPR000591">
    <property type="entry name" value="DEP_dom"/>
</dbReference>
<dbReference type="PANTHER" id="PTHR10037:SF62">
    <property type="entry name" value="SODIUM CHANNEL PROTEIN 60E"/>
    <property type="match status" value="1"/>
</dbReference>
<comment type="subcellular location">
    <subcellularLocation>
        <location evidence="1 12">Membrane</location>
        <topology evidence="1 12">Multi-pass membrane protein</topology>
    </subcellularLocation>
</comment>
<evidence type="ECO:0000313" key="16">
    <source>
        <dbReference type="EMBL" id="GMI34248.1"/>
    </source>
</evidence>
<evidence type="ECO:0000256" key="1">
    <source>
        <dbReference type="ARBA" id="ARBA00004141"/>
    </source>
</evidence>
<feature type="transmembrane region" description="Helical" evidence="14">
    <location>
        <begin position="505"/>
        <end position="521"/>
    </location>
</feature>
<dbReference type="EMBL" id="BRYA01000040">
    <property type="protein sequence ID" value="GMI34248.1"/>
    <property type="molecule type" value="Genomic_DNA"/>
</dbReference>
<dbReference type="PROSITE" id="PS50186">
    <property type="entry name" value="DEP"/>
    <property type="match status" value="1"/>
</dbReference>
<keyword evidence="3 14" id="KW-0812">Transmembrane</keyword>
<accession>A0A9W7G6S0</accession>
<keyword evidence="11 12" id="KW-0106">Calcium</keyword>
<dbReference type="InterPro" id="IPR043203">
    <property type="entry name" value="VGCC_Ca_Na"/>
</dbReference>
<feature type="transmembrane region" description="Helical" evidence="14">
    <location>
        <begin position="705"/>
        <end position="729"/>
    </location>
</feature>
<feature type="transmembrane region" description="Helical" evidence="14">
    <location>
        <begin position="1376"/>
        <end position="1397"/>
    </location>
</feature>
<keyword evidence="12" id="KW-0107">Calcium channel</keyword>
<feature type="binding site" evidence="11">
    <location>
        <position position="1517"/>
    </location>
    <ligand>
        <name>Ca(2+)</name>
        <dbReference type="ChEBI" id="CHEBI:29108"/>
    </ligand>
</feature>
<evidence type="ECO:0000256" key="7">
    <source>
        <dbReference type="ARBA" id="ARBA00023065"/>
    </source>
</evidence>
<protein>
    <recommendedName>
        <fullName evidence="15">DEP domain-containing protein</fullName>
    </recommendedName>
</protein>
<feature type="domain" description="DEP" evidence="15">
    <location>
        <begin position="1109"/>
        <end position="1163"/>
    </location>
</feature>
<evidence type="ECO:0000256" key="6">
    <source>
        <dbReference type="ARBA" id="ARBA00022989"/>
    </source>
</evidence>
<feature type="transmembrane region" description="Helical" evidence="14">
    <location>
        <begin position="1340"/>
        <end position="1361"/>
    </location>
</feature>
<feature type="transmembrane region" description="Helical" evidence="14">
    <location>
        <begin position="1418"/>
        <end position="1437"/>
    </location>
</feature>
<keyword evidence="7" id="KW-0406">Ion transport</keyword>
<feature type="compositionally biased region" description="Acidic residues" evidence="13">
    <location>
        <begin position="944"/>
        <end position="958"/>
    </location>
</feature>
<evidence type="ECO:0000256" key="14">
    <source>
        <dbReference type="SAM" id="Phobius"/>
    </source>
</evidence>
<feature type="transmembrane region" description="Helical" evidence="14">
    <location>
        <begin position="1753"/>
        <end position="1782"/>
    </location>
</feature>
<dbReference type="Gene3D" id="1.10.10.10">
    <property type="entry name" value="Winged helix-like DNA-binding domain superfamily/Winged helix DNA-binding domain"/>
    <property type="match status" value="1"/>
</dbReference>
<feature type="compositionally biased region" description="Basic and acidic residues" evidence="13">
    <location>
        <begin position="2091"/>
        <end position="2106"/>
    </location>
</feature>
<keyword evidence="2" id="KW-0813">Transport</keyword>
<keyword evidence="10" id="KW-0407">Ion channel</keyword>
<dbReference type="OrthoDB" id="66759at2759"/>
<keyword evidence="9" id="KW-0325">Glycoprotein</keyword>
<keyword evidence="11" id="KW-0479">Metal-binding</keyword>
<dbReference type="GO" id="GO:0001518">
    <property type="term" value="C:voltage-gated sodium channel complex"/>
    <property type="evidence" value="ECO:0007669"/>
    <property type="project" value="TreeGrafter"/>
</dbReference>
<evidence type="ECO:0000313" key="17">
    <source>
        <dbReference type="Proteomes" id="UP001165065"/>
    </source>
</evidence>
<comment type="caution">
    <text evidence="16">The sequence shown here is derived from an EMBL/GenBank/DDBJ whole genome shotgun (WGS) entry which is preliminary data.</text>
</comment>
<feature type="compositionally biased region" description="Basic and acidic residues" evidence="13">
    <location>
        <begin position="855"/>
        <end position="864"/>
    </location>
</feature>
<feature type="compositionally biased region" description="Acidic residues" evidence="13">
    <location>
        <begin position="826"/>
        <end position="836"/>
    </location>
</feature>
<dbReference type="PRINTS" id="PR00167">
    <property type="entry name" value="CACHANNEL"/>
</dbReference>
<name>A0A9W7G6S0_9STRA</name>
<dbReference type="GO" id="GO:0046872">
    <property type="term" value="F:metal ion binding"/>
    <property type="evidence" value="ECO:0007669"/>
    <property type="project" value="UniProtKB-KW"/>
</dbReference>
<feature type="binding site" evidence="11">
    <location>
        <position position="685"/>
    </location>
    <ligand>
        <name>Ca(2+)</name>
        <dbReference type="ChEBI" id="CHEBI:29108"/>
    </ligand>
</feature>
<dbReference type="GO" id="GO:0035556">
    <property type="term" value="P:intracellular signal transduction"/>
    <property type="evidence" value="ECO:0007669"/>
    <property type="project" value="InterPro"/>
</dbReference>
<dbReference type="Gene3D" id="1.10.238.10">
    <property type="entry name" value="EF-hand"/>
    <property type="match status" value="1"/>
</dbReference>
<feature type="region of interest" description="Disordered" evidence="13">
    <location>
        <begin position="1007"/>
        <end position="1026"/>
    </location>
</feature>
<feature type="transmembrane region" description="Helical" evidence="14">
    <location>
        <begin position="617"/>
        <end position="645"/>
    </location>
</feature>
<feature type="transmembrane region" description="Helical" evidence="14">
    <location>
        <begin position="1644"/>
        <end position="1661"/>
    </location>
</feature>
<evidence type="ECO:0000256" key="3">
    <source>
        <dbReference type="ARBA" id="ARBA00022692"/>
    </source>
</evidence>
<keyword evidence="5 12" id="KW-0851">Voltage-gated channel</keyword>
<evidence type="ECO:0000256" key="4">
    <source>
        <dbReference type="ARBA" id="ARBA00022737"/>
    </source>
</evidence>
<evidence type="ECO:0000256" key="10">
    <source>
        <dbReference type="ARBA" id="ARBA00023303"/>
    </source>
</evidence>
<feature type="compositionally biased region" description="Basic and acidic residues" evidence="13">
    <location>
        <begin position="837"/>
        <end position="848"/>
    </location>
</feature>
<keyword evidence="4" id="KW-0677">Repeat</keyword>
<dbReference type="InterPro" id="IPR027359">
    <property type="entry name" value="Volt_channel_dom_sf"/>
</dbReference>
<evidence type="ECO:0000256" key="2">
    <source>
        <dbReference type="ARBA" id="ARBA00022448"/>
    </source>
</evidence>
<feature type="region of interest" description="Disordered" evidence="13">
    <location>
        <begin position="1"/>
        <end position="40"/>
    </location>
</feature>
<reference evidence="17" key="1">
    <citation type="journal article" date="2023" name="Commun. Biol.">
        <title>Genome analysis of Parmales, the sister group of diatoms, reveals the evolutionary specialization of diatoms from phago-mixotrophs to photoautotrophs.</title>
        <authorList>
            <person name="Ban H."/>
            <person name="Sato S."/>
            <person name="Yoshikawa S."/>
            <person name="Yamada K."/>
            <person name="Nakamura Y."/>
            <person name="Ichinomiya M."/>
            <person name="Sato N."/>
            <person name="Blanc-Mathieu R."/>
            <person name="Endo H."/>
            <person name="Kuwata A."/>
            <person name="Ogata H."/>
        </authorList>
    </citation>
    <scope>NUCLEOTIDE SEQUENCE [LARGE SCALE GENOMIC DNA]</scope>
</reference>